<keyword evidence="4" id="KW-1185">Reference proteome</keyword>
<comment type="caution">
    <text evidence="2">The sequence shown here is derived from an EMBL/GenBank/DDBJ whole genome shotgun (WGS) entry which is preliminary data.</text>
</comment>
<dbReference type="EMBL" id="QEAN01000204">
    <property type="protein sequence ID" value="TPX43275.1"/>
    <property type="molecule type" value="Genomic_DNA"/>
</dbReference>
<evidence type="ECO:0000313" key="4">
    <source>
        <dbReference type="Proteomes" id="UP000317494"/>
    </source>
</evidence>
<dbReference type="Proteomes" id="UP000317494">
    <property type="component" value="Unassembled WGS sequence"/>
</dbReference>
<reference evidence="4 5" key="1">
    <citation type="journal article" date="2019" name="Sci. Rep.">
        <title>Comparative genomics of chytrid fungi reveal insights into the obligate biotrophic and pathogenic lifestyle of Synchytrium endobioticum.</title>
        <authorList>
            <person name="van de Vossenberg B.T.L.H."/>
            <person name="Warris S."/>
            <person name="Nguyen H.D.T."/>
            <person name="van Gent-Pelzer M.P.E."/>
            <person name="Joly D.L."/>
            <person name="van de Geest H.C."/>
            <person name="Bonants P.J.M."/>
            <person name="Smith D.S."/>
            <person name="Levesque C.A."/>
            <person name="van der Lee T.A.J."/>
        </authorList>
    </citation>
    <scope>NUCLEOTIDE SEQUENCE [LARGE SCALE GENOMIC DNA]</scope>
    <source>
        <strain evidence="2 5">LEV6574</strain>
        <strain evidence="3 4">MB42</strain>
    </source>
</reference>
<dbReference type="Proteomes" id="UP000320475">
    <property type="component" value="Unassembled WGS sequence"/>
</dbReference>
<protein>
    <submittedName>
        <fullName evidence="2">Uncharacterized protein</fullName>
    </submittedName>
</protein>
<feature type="compositionally biased region" description="Basic residues" evidence="1">
    <location>
        <begin position="1"/>
        <end position="11"/>
    </location>
</feature>
<evidence type="ECO:0000313" key="3">
    <source>
        <dbReference type="EMBL" id="TPX43275.1"/>
    </source>
</evidence>
<feature type="region of interest" description="Disordered" evidence="1">
    <location>
        <begin position="210"/>
        <end position="257"/>
    </location>
</feature>
<evidence type="ECO:0000256" key="1">
    <source>
        <dbReference type="SAM" id="MobiDB-lite"/>
    </source>
</evidence>
<feature type="region of interest" description="Disordered" evidence="1">
    <location>
        <begin position="1"/>
        <end position="46"/>
    </location>
</feature>
<feature type="compositionally biased region" description="Polar residues" evidence="1">
    <location>
        <begin position="290"/>
        <end position="299"/>
    </location>
</feature>
<accession>A0A507C7Q5</accession>
<feature type="region of interest" description="Disordered" evidence="1">
    <location>
        <begin position="274"/>
        <end position="299"/>
    </location>
</feature>
<feature type="compositionally biased region" description="Polar residues" evidence="1">
    <location>
        <begin position="245"/>
        <end position="257"/>
    </location>
</feature>
<feature type="compositionally biased region" description="Basic and acidic residues" evidence="1">
    <location>
        <begin position="280"/>
        <end position="289"/>
    </location>
</feature>
<gene>
    <name evidence="2" type="ORF">SeLEV6574_g08209</name>
    <name evidence="3" type="ORF">SeMB42_g04785</name>
</gene>
<organism evidence="2 5">
    <name type="scientific">Synchytrium endobioticum</name>
    <dbReference type="NCBI Taxonomy" id="286115"/>
    <lineage>
        <taxon>Eukaryota</taxon>
        <taxon>Fungi</taxon>
        <taxon>Fungi incertae sedis</taxon>
        <taxon>Chytridiomycota</taxon>
        <taxon>Chytridiomycota incertae sedis</taxon>
        <taxon>Chytridiomycetes</taxon>
        <taxon>Synchytriales</taxon>
        <taxon>Synchytriaceae</taxon>
        <taxon>Synchytrium</taxon>
    </lineage>
</organism>
<sequence length="299" mass="34770">MYIEKRSKKRATKEAQDESEAEEELIPKKQRKDMHEGDDSDDDVKSIHLGQNDWVTRPGGLIRRHESLNIQRKLVEEGIEFQHARVSGKYFIVRTTDDLSCTRIRWTNYDDRISILRFTKGIQFTRTYFIDDCPFDVTADEIRERIEKKYKRRMAVEVNPIYEEIGGRQIQQGRMVVRLVANKEEELPDLDERKVKITVEDQKIALTMRRTKKRVTAGERDQGRGTQPKQGKETKTRVKNKKLTSIKTTGIKPTNEQPLINDDDDVIITGVTIRGRGSKHQGELTKRGETIQTSNMDPE</sequence>
<proteinExistence type="predicted"/>
<evidence type="ECO:0000313" key="2">
    <source>
        <dbReference type="EMBL" id="TPX35179.1"/>
    </source>
</evidence>
<evidence type="ECO:0000313" key="5">
    <source>
        <dbReference type="Proteomes" id="UP000320475"/>
    </source>
</evidence>
<name>A0A507C7Q5_9FUNG</name>
<dbReference type="EMBL" id="QEAM01000778">
    <property type="protein sequence ID" value="TPX35179.1"/>
    <property type="molecule type" value="Genomic_DNA"/>
</dbReference>
<dbReference type="VEuPathDB" id="FungiDB:SeMB42_g04785"/>
<dbReference type="AlphaFoldDB" id="A0A507C7Q5"/>